<name>A0A1G8V8Y2_9EURY</name>
<evidence type="ECO:0000313" key="1">
    <source>
        <dbReference type="EMBL" id="SDJ62429.1"/>
    </source>
</evidence>
<gene>
    <name evidence="1" type="ORF">SAMN04515672_1223</name>
</gene>
<dbReference type="EMBL" id="FNFE01000001">
    <property type="protein sequence ID" value="SDJ62429.1"/>
    <property type="molecule type" value="Genomic_DNA"/>
</dbReference>
<dbReference type="OrthoDB" id="318070at2157"/>
<dbReference type="SUPFAM" id="SSF53098">
    <property type="entry name" value="Ribonuclease H-like"/>
    <property type="match status" value="1"/>
</dbReference>
<dbReference type="GO" id="GO:0003676">
    <property type="term" value="F:nucleic acid binding"/>
    <property type="evidence" value="ECO:0007669"/>
    <property type="project" value="InterPro"/>
</dbReference>
<dbReference type="AlphaFoldDB" id="A0A1G8V8Y2"/>
<sequence>MGDLTPLAFDIETSGLEPGSVITVGGLAFDLGAWLVLNTSGRHADANRLETVLEDQTGSTVHVTVVDDERALLTALADCAAERVDGDRHYLTAFNGEVWKGGFDLPFLRTACVRHNVDWPFPDVAYADTMTMMDRFDTGDASDLEGVYEVLIGNDYCDPFADSGAAVDAFKNEDWVPLLLHNLADIQRTRELAVLAGRYIPKSDFKMKNLEPPNL</sequence>
<dbReference type="RefSeq" id="WP_090303654.1">
    <property type="nucleotide sequence ID" value="NZ_FNFE01000001.1"/>
</dbReference>
<proteinExistence type="predicted"/>
<dbReference type="InterPro" id="IPR012337">
    <property type="entry name" value="RNaseH-like_sf"/>
</dbReference>
<keyword evidence="2" id="KW-1185">Reference proteome</keyword>
<accession>A0A1G8V8Y2</accession>
<dbReference type="InterPro" id="IPR036397">
    <property type="entry name" value="RNaseH_sf"/>
</dbReference>
<dbReference type="Gene3D" id="3.30.420.10">
    <property type="entry name" value="Ribonuclease H-like superfamily/Ribonuclease H"/>
    <property type="match status" value="1"/>
</dbReference>
<evidence type="ECO:0008006" key="3">
    <source>
        <dbReference type="Google" id="ProtNLM"/>
    </source>
</evidence>
<evidence type="ECO:0000313" key="2">
    <source>
        <dbReference type="Proteomes" id="UP000198882"/>
    </source>
</evidence>
<dbReference type="Proteomes" id="UP000198882">
    <property type="component" value="Unassembled WGS sequence"/>
</dbReference>
<reference evidence="2" key="1">
    <citation type="submission" date="2016-10" db="EMBL/GenBank/DDBJ databases">
        <authorList>
            <person name="Varghese N."/>
            <person name="Submissions S."/>
        </authorList>
    </citation>
    <scope>NUCLEOTIDE SEQUENCE [LARGE SCALE GENOMIC DNA]</scope>
    <source>
        <strain evidence="2">B4,CECT 8067,JCM 17497</strain>
    </source>
</reference>
<organism evidence="1 2">
    <name type="scientific">Natronorubrum texcoconense</name>
    <dbReference type="NCBI Taxonomy" id="1095776"/>
    <lineage>
        <taxon>Archaea</taxon>
        <taxon>Methanobacteriati</taxon>
        <taxon>Methanobacteriota</taxon>
        <taxon>Stenosarchaea group</taxon>
        <taxon>Halobacteria</taxon>
        <taxon>Halobacteriales</taxon>
        <taxon>Natrialbaceae</taxon>
        <taxon>Natronorubrum</taxon>
    </lineage>
</organism>
<protein>
    <recommendedName>
        <fullName evidence="3">RNase_H superfamily protein</fullName>
    </recommendedName>
</protein>